<evidence type="ECO:0000313" key="1">
    <source>
        <dbReference type="EMBL" id="PIL37551.1"/>
    </source>
</evidence>
<comment type="caution">
    <text evidence="1">The sequence shown here is derived from an EMBL/GenBank/DDBJ whole genome shotgun (WGS) entry which is preliminary data.</text>
</comment>
<dbReference type="OrthoDB" id="2609391at2759"/>
<reference evidence="1 2" key="1">
    <citation type="journal article" date="2015" name="Sci. Rep.">
        <title>Chromosome-level genome map provides insights into diverse defense mechanisms in the medicinal fungus Ganoderma sinense.</title>
        <authorList>
            <person name="Zhu Y."/>
            <person name="Xu J."/>
            <person name="Sun C."/>
            <person name="Zhou S."/>
            <person name="Xu H."/>
            <person name="Nelson D.R."/>
            <person name="Qian J."/>
            <person name="Song J."/>
            <person name="Luo H."/>
            <person name="Xiang L."/>
            <person name="Li Y."/>
            <person name="Xu Z."/>
            <person name="Ji A."/>
            <person name="Wang L."/>
            <person name="Lu S."/>
            <person name="Hayward A."/>
            <person name="Sun W."/>
            <person name="Li X."/>
            <person name="Schwartz D.C."/>
            <person name="Wang Y."/>
            <person name="Chen S."/>
        </authorList>
    </citation>
    <scope>NUCLEOTIDE SEQUENCE [LARGE SCALE GENOMIC DNA]</scope>
    <source>
        <strain evidence="1 2">ZZ0214-1</strain>
    </source>
</reference>
<sequence length="108" mass="12659">MLINCFPEHLGHRDPMNNTLLYPALMFLRKHFRRRDISVASAILPQRAKDLNPEIEDEVGEVVLIVALFQLEEEEYLNRMTQAQVDELEELMGTKPTWWRIAHLMTGL</sequence>
<organism evidence="1 2">
    <name type="scientific">Ganoderma sinense ZZ0214-1</name>
    <dbReference type="NCBI Taxonomy" id="1077348"/>
    <lineage>
        <taxon>Eukaryota</taxon>
        <taxon>Fungi</taxon>
        <taxon>Dikarya</taxon>
        <taxon>Basidiomycota</taxon>
        <taxon>Agaricomycotina</taxon>
        <taxon>Agaricomycetes</taxon>
        <taxon>Polyporales</taxon>
        <taxon>Polyporaceae</taxon>
        <taxon>Ganoderma</taxon>
    </lineage>
</organism>
<evidence type="ECO:0000313" key="2">
    <source>
        <dbReference type="Proteomes" id="UP000230002"/>
    </source>
</evidence>
<gene>
    <name evidence="1" type="ORF">GSI_01245</name>
</gene>
<protein>
    <submittedName>
        <fullName evidence="1">Uncharacterized protein</fullName>
    </submittedName>
</protein>
<proteinExistence type="predicted"/>
<keyword evidence="2" id="KW-1185">Reference proteome</keyword>
<dbReference type="AlphaFoldDB" id="A0A2G8SUU6"/>
<accession>A0A2G8SUU6</accession>
<dbReference type="EMBL" id="AYKW01000001">
    <property type="protein sequence ID" value="PIL37551.1"/>
    <property type="molecule type" value="Genomic_DNA"/>
</dbReference>
<name>A0A2G8SUU6_9APHY</name>
<dbReference type="Proteomes" id="UP000230002">
    <property type="component" value="Unassembled WGS sequence"/>
</dbReference>